<feature type="binding site" evidence="9">
    <location>
        <begin position="141"/>
        <end position="144"/>
    </location>
    <ligand>
        <name>4-CDP-2-C-methyl-D-erythritol 2-phosphate</name>
        <dbReference type="ChEBI" id="CHEBI:57919"/>
    </ligand>
</feature>
<dbReference type="GO" id="GO:0008685">
    <property type="term" value="F:2-C-methyl-D-erythritol 2,4-cyclodiphosphate synthase activity"/>
    <property type="evidence" value="ECO:0007669"/>
    <property type="project" value="UniProtKB-UniRule"/>
</dbReference>
<organism evidence="12 13">
    <name type="scientific">SAR86 cluster bacterium</name>
    <dbReference type="NCBI Taxonomy" id="2030880"/>
    <lineage>
        <taxon>Bacteria</taxon>
        <taxon>Pseudomonadati</taxon>
        <taxon>Pseudomonadota</taxon>
        <taxon>Gammaproteobacteria</taxon>
        <taxon>SAR86 cluster</taxon>
    </lineage>
</organism>
<evidence type="ECO:0000313" key="13">
    <source>
        <dbReference type="Proteomes" id="UP000228987"/>
    </source>
</evidence>
<dbReference type="GO" id="GO:0046872">
    <property type="term" value="F:metal ion binding"/>
    <property type="evidence" value="ECO:0007669"/>
    <property type="project" value="UniProtKB-KW"/>
</dbReference>
<comment type="caution">
    <text evidence="9">Lacks conserved residue(s) required for the propagation of feature annotation.</text>
</comment>
<feature type="domain" description="2-C-methyl-D-erythritol 2,4-cyclodiphosphate synthase" evidence="11">
    <location>
        <begin position="2"/>
        <end position="163"/>
    </location>
</feature>
<dbReference type="HAMAP" id="MF_00107">
    <property type="entry name" value="IspF"/>
    <property type="match status" value="1"/>
</dbReference>
<accession>A0A2A5C999</accession>
<feature type="site" description="Transition state stabilizer" evidence="9">
    <location>
        <position position="142"/>
    </location>
</feature>
<feature type="binding site" evidence="9">
    <location>
        <begin position="43"/>
        <end position="44"/>
    </location>
    <ligand>
        <name>4-CDP-2-C-methyl-D-erythritol 2-phosphate</name>
        <dbReference type="ChEBI" id="CHEBI:57919"/>
    </ligand>
</feature>
<evidence type="ECO:0000256" key="10">
    <source>
        <dbReference type="RuleBase" id="RU004395"/>
    </source>
</evidence>
<evidence type="ECO:0000256" key="9">
    <source>
        <dbReference type="HAMAP-Rule" id="MF_00107"/>
    </source>
</evidence>
<dbReference type="AlphaFoldDB" id="A0A2A5C999"/>
<comment type="cofactor">
    <cofactor evidence="9">
        <name>a divalent metal cation</name>
        <dbReference type="ChEBI" id="CHEBI:60240"/>
    </cofactor>
    <text evidence="9">Binds 1 divalent metal cation per subunit.</text>
</comment>
<keyword evidence="7 9" id="KW-0414">Isoprene biosynthesis</keyword>
<feature type="binding site" evidence="9">
    <location>
        <begin position="70"/>
        <end position="74"/>
    </location>
    <ligand>
        <name>4-CDP-2-C-methyl-D-erythritol 2-phosphate</name>
        <dbReference type="ChEBI" id="CHEBI:57919"/>
    </ligand>
</feature>
<feature type="binding site" evidence="9">
    <location>
        <position position="151"/>
    </location>
    <ligand>
        <name>4-CDP-2-C-methyl-D-erythritol 2-phosphate</name>
        <dbReference type="ChEBI" id="CHEBI:57919"/>
    </ligand>
</feature>
<dbReference type="Proteomes" id="UP000228987">
    <property type="component" value="Unassembled WGS sequence"/>
</dbReference>
<dbReference type="GO" id="GO:0016114">
    <property type="term" value="P:terpenoid biosynthetic process"/>
    <property type="evidence" value="ECO:0007669"/>
    <property type="project" value="InterPro"/>
</dbReference>
<dbReference type="Gene3D" id="3.30.1330.50">
    <property type="entry name" value="2-C-methyl-D-erythritol 2,4-cyclodiphosphate synthase"/>
    <property type="match status" value="1"/>
</dbReference>
<evidence type="ECO:0000259" key="11">
    <source>
        <dbReference type="Pfam" id="PF02542"/>
    </source>
</evidence>
<comment type="caution">
    <text evidence="12">The sequence shown here is derived from an EMBL/GenBank/DDBJ whole genome shotgun (WGS) entry which is preliminary data.</text>
</comment>
<dbReference type="InterPro" id="IPR003526">
    <property type="entry name" value="MECDP_synthase"/>
</dbReference>
<evidence type="ECO:0000313" key="12">
    <source>
        <dbReference type="EMBL" id="PCJ40407.1"/>
    </source>
</evidence>
<dbReference type="CDD" id="cd00554">
    <property type="entry name" value="MECDP_synthase"/>
    <property type="match status" value="1"/>
</dbReference>
<evidence type="ECO:0000256" key="6">
    <source>
        <dbReference type="ARBA" id="ARBA00022723"/>
    </source>
</evidence>
<dbReference type="Pfam" id="PF02542">
    <property type="entry name" value="YgbB"/>
    <property type="match status" value="1"/>
</dbReference>
<comment type="pathway">
    <text evidence="2 9">Isoprenoid biosynthesis; isopentenyl diphosphate biosynthesis via DXP pathway; isopentenyl diphosphate from 1-deoxy-D-xylulose 5-phosphate: step 4/6.</text>
</comment>
<dbReference type="EC" id="4.6.1.12" evidence="5 9"/>
<feature type="binding site" evidence="9">
    <location>
        <begin position="65"/>
        <end position="67"/>
    </location>
    <ligand>
        <name>4-CDP-2-C-methyl-D-erythritol 2-phosphate</name>
        <dbReference type="ChEBI" id="CHEBI:57919"/>
    </ligand>
</feature>
<comment type="similarity">
    <text evidence="3 9 10">Belongs to the IspF family.</text>
</comment>
<sequence length="167" mass="18251">MLRIGSGFDVHRFAVEPQVERQKGASIILAGIKIPHTHMLEAHSDGDVLSHALCDALLGALALGDIGQHFPDTDPQFENISSLLLLQHTYQLLKNQGWHLVNTDITIIAEQPMISPYQLQMRQSLADVMELSIDQFSIKATTSEGLGFTGRGEGIAVQAVALIEQDI</sequence>
<dbReference type="UniPathway" id="UPA00056">
    <property type="reaction ID" value="UER00095"/>
</dbReference>
<name>A0A2A5C999_9GAMM</name>
<feature type="binding site" evidence="9">
    <location>
        <position position="51"/>
    </location>
    <ligand>
        <name>a divalent metal cation</name>
        <dbReference type="ChEBI" id="CHEBI:60240"/>
    </ligand>
</feature>
<dbReference type="PANTHER" id="PTHR43181:SF1">
    <property type="entry name" value="2-C-METHYL-D-ERYTHRITOL 2,4-CYCLODIPHOSPHATE SYNTHASE, CHLOROPLASTIC"/>
    <property type="match status" value="1"/>
</dbReference>
<proteinExistence type="inferred from homology"/>
<dbReference type="NCBIfam" id="TIGR00151">
    <property type="entry name" value="ispF"/>
    <property type="match status" value="1"/>
</dbReference>
<dbReference type="SUPFAM" id="SSF69765">
    <property type="entry name" value="IpsF-like"/>
    <property type="match status" value="1"/>
</dbReference>
<evidence type="ECO:0000256" key="4">
    <source>
        <dbReference type="ARBA" id="ARBA00011233"/>
    </source>
</evidence>
<evidence type="ECO:0000256" key="5">
    <source>
        <dbReference type="ARBA" id="ARBA00012579"/>
    </source>
</evidence>
<gene>
    <name evidence="9" type="primary">ispF</name>
    <name evidence="12" type="ORF">COA71_11145</name>
</gene>
<dbReference type="PANTHER" id="PTHR43181">
    <property type="entry name" value="2-C-METHYL-D-ERYTHRITOL 2,4-CYCLODIPHOSPHATE SYNTHASE, CHLOROPLASTIC"/>
    <property type="match status" value="1"/>
</dbReference>
<feature type="binding site" evidence="9">
    <location>
        <position position="9"/>
    </location>
    <ligand>
        <name>a divalent metal cation</name>
        <dbReference type="ChEBI" id="CHEBI:60240"/>
    </ligand>
</feature>
<feature type="binding site" evidence="9">
    <location>
        <begin position="9"/>
        <end position="11"/>
    </location>
    <ligand>
        <name>4-CDP-2-C-methyl-D-erythritol 2-phosphate</name>
        <dbReference type="ChEBI" id="CHEBI:57919"/>
    </ligand>
</feature>
<feature type="binding site" evidence="9">
    <location>
        <position position="148"/>
    </location>
    <ligand>
        <name>4-CDP-2-C-methyl-D-erythritol 2-phosphate</name>
        <dbReference type="ChEBI" id="CHEBI:57919"/>
    </ligand>
</feature>
<dbReference type="InterPro" id="IPR020555">
    <property type="entry name" value="MECDP_synthase_CS"/>
</dbReference>
<dbReference type="InterPro" id="IPR036571">
    <property type="entry name" value="MECDP_synthase_sf"/>
</dbReference>
<evidence type="ECO:0000256" key="1">
    <source>
        <dbReference type="ARBA" id="ARBA00000200"/>
    </source>
</evidence>
<evidence type="ECO:0000256" key="8">
    <source>
        <dbReference type="ARBA" id="ARBA00023239"/>
    </source>
</evidence>
<comment type="function">
    <text evidence="9">Involved in the biosynthesis of isopentenyl diphosphate (IPP) and dimethylallyl diphosphate (DMAPP), two major building blocks of isoprenoid compounds. Catalyzes the conversion of 4-diphosphocytidyl-2-C-methyl-D-erythritol 2-phosphate (CDP-ME2P) to 2-C-methyl-D-erythritol 2,4-cyclodiphosphate (ME-CPP) with a corresponding release of cytidine 5-monophosphate (CMP).</text>
</comment>
<keyword evidence="6 9" id="KW-0479">Metal-binding</keyword>
<evidence type="ECO:0000256" key="7">
    <source>
        <dbReference type="ARBA" id="ARBA00023229"/>
    </source>
</evidence>
<evidence type="ECO:0000256" key="2">
    <source>
        <dbReference type="ARBA" id="ARBA00004709"/>
    </source>
</evidence>
<comment type="subunit">
    <text evidence="4 9">Homotrimer.</text>
</comment>
<feature type="site" description="Transition state stabilizer" evidence="9">
    <location>
        <position position="43"/>
    </location>
</feature>
<feature type="binding site" evidence="9">
    <location>
        <position position="11"/>
    </location>
    <ligand>
        <name>a divalent metal cation</name>
        <dbReference type="ChEBI" id="CHEBI:60240"/>
    </ligand>
</feature>
<reference evidence="13" key="1">
    <citation type="submission" date="2017-08" db="EMBL/GenBank/DDBJ databases">
        <title>A dynamic microbial community with high functional redundancy inhabits the cold, oxic subseafloor aquifer.</title>
        <authorList>
            <person name="Tully B.J."/>
            <person name="Wheat C.G."/>
            <person name="Glazer B.T."/>
            <person name="Huber J.A."/>
        </authorList>
    </citation>
    <scope>NUCLEOTIDE SEQUENCE [LARGE SCALE GENOMIC DNA]</scope>
</reference>
<protein>
    <recommendedName>
        <fullName evidence="5 9">2-C-methyl-D-erythritol 2,4-cyclodiphosphate synthase</fullName>
        <shortName evidence="9">MECDP-synthase</shortName>
        <shortName evidence="9">MECPP-synthase</shortName>
        <shortName evidence="9">MECPS</shortName>
        <ecNumber evidence="5 9">4.6.1.12</ecNumber>
    </recommendedName>
</protein>
<comment type="catalytic activity">
    <reaction evidence="1 9 10">
        <text>4-CDP-2-C-methyl-D-erythritol 2-phosphate = 2-C-methyl-D-erythritol 2,4-cyclic diphosphate + CMP</text>
        <dbReference type="Rhea" id="RHEA:23864"/>
        <dbReference type="ChEBI" id="CHEBI:57919"/>
        <dbReference type="ChEBI" id="CHEBI:58483"/>
        <dbReference type="ChEBI" id="CHEBI:60377"/>
        <dbReference type="EC" id="4.6.1.12"/>
    </reaction>
</comment>
<keyword evidence="8 9" id="KW-0456">Lyase</keyword>
<dbReference type="EMBL" id="NVWI01000009">
    <property type="protein sequence ID" value="PCJ40407.1"/>
    <property type="molecule type" value="Genomic_DNA"/>
</dbReference>
<dbReference type="PROSITE" id="PS01350">
    <property type="entry name" value="ISPF"/>
    <property type="match status" value="1"/>
</dbReference>
<evidence type="ECO:0000256" key="3">
    <source>
        <dbReference type="ARBA" id="ARBA00008480"/>
    </source>
</evidence>
<dbReference type="GO" id="GO:0019288">
    <property type="term" value="P:isopentenyl diphosphate biosynthetic process, methylerythritol 4-phosphate pathway"/>
    <property type="evidence" value="ECO:0007669"/>
    <property type="project" value="UniProtKB-UniRule"/>
</dbReference>